<evidence type="ECO:0000256" key="4">
    <source>
        <dbReference type="ARBA" id="ARBA00022989"/>
    </source>
</evidence>
<feature type="transmembrane region" description="Helical" evidence="6">
    <location>
        <begin position="158"/>
        <end position="179"/>
    </location>
</feature>
<feature type="transmembrane region" description="Helical" evidence="6">
    <location>
        <begin position="405"/>
        <end position="427"/>
    </location>
</feature>
<keyword evidence="4 6" id="KW-1133">Transmembrane helix</keyword>
<comment type="subcellular location">
    <subcellularLocation>
        <location evidence="1">Cell membrane</location>
        <topology evidence="1">Multi-pass membrane protein</topology>
    </subcellularLocation>
</comment>
<proteinExistence type="predicted"/>
<dbReference type="PIRSF" id="PIRSF006060">
    <property type="entry name" value="AA_transporter"/>
    <property type="match status" value="1"/>
</dbReference>
<dbReference type="Gene3D" id="1.20.1740.10">
    <property type="entry name" value="Amino acid/polyamine transporter I"/>
    <property type="match status" value="1"/>
</dbReference>
<feature type="transmembrane region" description="Helical" evidence="6">
    <location>
        <begin position="92"/>
        <end position="119"/>
    </location>
</feature>
<keyword evidence="8" id="KW-1185">Reference proteome</keyword>
<dbReference type="RefSeq" id="WP_396767759.1">
    <property type="nucleotide sequence ID" value="NZ_JBITLA010000001.1"/>
</dbReference>
<evidence type="ECO:0000256" key="3">
    <source>
        <dbReference type="ARBA" id="ARBA00022692"/>
    </source>
</evidence>
<name>A0ABW7ZGW8_9ACTN</name>
<feature type="transmembrane region" description="Helical" evidence="6">
    <location>
        <begin position="234"/>
        <end position="255"/>
    </location>
</feature>
<gene>
    <name evidence="7" type="ORF">ACIBP4_07320</name>
</gene>
<dbReference type="Pfam" id="PF13520">
    <property type="entry name" value="AA_permease_2"/>
    <property type="match status" value="1"/>
</dbReference>
<feature type="transmembrane region" description="Helical" evidence="6">
    <location>
        <begin position="20"/>
        <end position="44"/>
    </location>
</feature>
<dbReference type="PANTHER" id="PTHR42770:SF16">
    <property type="entry name" value="AMINO ACID PERMEASE"/>
    <property type="match status" value="1"/>
</dbReference>
<feature type="transmembrane region" description="Helical" evidence="6">
    <location>
        <begin position="366"/>
        <end position="393"/>
    </location>
</feature>
<keyword evidence="5 6" id="KW-0472">Membrane</keyword>
<keyword evidence="2" id="KW-1003">Cell membrane</keyword>
<evidence type="ECO:0000313" key="8">
    <source>
        <dbReference type="Proteomes" id="UP001612812"/>
    </source>
</evidence>
<reference evidence="7 8" key="1">
    <citation type="submission" date="2024-10" db="EMBL/GenBank/DDBJ databases">
        <title>The Natural Products Discovery Center: Release of the First 8490 Sequenced Strains for Exploring Actinobacteria Biosynthetic Diversity.</title>
        <authorList>
            <person name="Kalkreuter E."/>
            <person name="Kautsar S.A."/>
            <person name="Yang D."/>
            <person name="Bader C.D."/>
            <person name="Teijaro C.N."/>
            <person name="Fluegel L."/>
            <person name="Davis C.M."/>
            <person name="Simpson J.R."/>
            <person name="Lauterbach L."/>
            <person name="Steele A.D."/>
            <person name="Gui C."/>
            <person name="Meng S."/>
            <person name="Li G."/>
            <person name="Viehrig K."/>
            <person name="Ye F."/>
            <person name="Su P."/>
            <person name="Kiefer A.F."/>
            <person name="Nichols A."/>
            <person name="Cepeda A.J."/>
            <person name="Yan W."/>
            <person name="Fan B."/>
            <person name="Jiang Y."/>
            <person name="Adhikari A."/>
            <person name="Zheng C.-J."/>
            <person name="Schuster L."/>
            <person name="Cowan T.M."/>
            <person name="Smanski M.J."/>
            <person name="Chevrette M.G."/>
            <person name="De Carvalho L.P.S."/>
            <person name="Shen B."/>
        </authorList>
    </citation>
    <scope>NUCLEOTIDE SEQUENCE [LARGE SCALE GENOMIC DNA]</scope>
    <source>
        <strain evidence="7 8">NPDC049845</strain>
    </source>
</reference>
<sequence>MSTARDPRPPNATPLSTRKIVFLVIAAAAPLAAMVGTVPLAFALGNGPGFPAMFVAAGVTLLCFSVGYAAMSRRIVNAGGFYTYLSCGLGRPVAVAGGLLAIVAYGAVAIGLAGAFGYFARLVAAAHGLDLPWEVWGAVGIGLTAALAYRRIDLNARVLAVLMVAEISILLVFDLAVLAHDGARALPLDALHPDSVLSGGIGVSLMFAYVSYIGFESAALYGEETRNPRRSVPVATYTSVVVITLFYALTSWIAVGAIGPDRVRQTAGEQLGNLFFALSDQYLNGFATTILQILLCTSLFAALLALHNAANRYLFALGRDRVLPAWLGRPHHRHGSPHRASAVLTGVTVVVMAAAALGGLDPYVDLAAGMLGLGTLGIIVLQAAAALAVVAFFRNRPDRHWWRTGLAPTLGLVGLVAAVVLLVANFPVLTGSQSLVINALPWLLVLAALLGLGHALWLRGTRPEVYESMAAVHLRSVTEEPPLRPPATRAPVGVE</sequence>
<feature type="transmembrane region" description="Helical" evidence="6">
    <location>
        <begin position="199"/>
        <end position="222"/>
    </location>
</feature>
<feature type="transmembrane region" description="Helical" evidence="6">
    <location>
        <begin position="439"/>
        <end position="458"/>
    </location>
</feature>
<feature type="transmembrane region" description="Helical" evidence="6">
    <location>
        <begin position="50"/>
        <end position="71"/>
    </location>
</feature>
<dbReference type="Proteomes" id="UP001612812">
    <property type="component" value="Unassembled WGS sequence"/>
</dbReference>
<keyword evidence="3 6" id="KW-0812">Transmembrane</keyword>
<organism evidence="7 8">
    <name type="scientific">Micromonospora maritima</name>
    <dbReference type="NCBI Taxonomy" id="986711"/>
    <lineage>
        <taxon>Bacteria</taxon>
        <taxon>Bacillati</taxon>
        <taxon>Actinomycetota</taxon>
        <taxon>Actinomycetes</taxon>
        <taxon>Micromonosporales</taxon>
        <taxon>Micromonosporaceae</taxon>
        <taxon>Micromonospora</taxon>
    </lineage>
</organism>
<evidence type="ECO:0000313" key="7">
    <source>
        <dbReference type="EMBL" id="MFI7262094.1"/>
    </source>
</evidence>
<feature type="transmembrane region" description="Helical" evidence="6">
    <location>
        <begin position="131"/>
        <end position="149"/>
    </location>
</feature>
<comment type="caution">
    <text evidence="7">The sequence shown here is derived from an EMBL/GenBank/DDBJ whole genome shotgun (WGS) entry which is preliminary data.</text>
</comment>
<feature type="transmembrane region" description="Helical" evidence="6">
    <location>
        <begin position="340"/>
        <end position="360"/>
    </location>
</feature>
<dbReference type="EMBL" id="JBITLE010000002">
    <property type="protein sequence ID" value="MFI7262094.1"/>
    <property type="molecule type" value="Genomic_DNA"/>
</dbReference>
<accession>A0ABW7ZGW8</accession>
<evidence type="ECO:0000256" key="1">
    <source>
        <dbReference type="ARBA" id="ARBA00004651"/>
    </source>
</evidence>
<dbReference type="InterPro" id="IPR050367">
    <property type="entry name" value="APC_superfamily"/>
</dbReference>
<protein>
    <submittedName>
        <fullName evidence="7">APC family permease</fullName>
    </submittedName>
</protein>
<dbReference type="InterPro" id="IPR002293">
    <property type="entry name" value="AA/rel_permease1"/>
</dbReference>
<dbReference type="PANTHER" id="PTHR42770">
    <property type="entry name" value="AMINO ACID TRANSPORTER-RELATED"/>
    <property type="match status" value="1"/>
</dbReference>
<evidence type="ECO:0000256" key="5">
    <source>
        <dbReference type="ARBA" id="ARBA00023136"/>
    </source>
</evidence>
<evidence type="ECO:0000256" key="6">
    <source>
        <dbReference type="SAM" id="Phobius"/>
    </source>
</evidence>
<feature type="transmembrane region" description="Helical" evidence="6">
    <location>
        <begin position="282"/>
        <end position="306"/>
    </location>
</feature>
<evidence type="ECO:0000256" key="2">
    <source>
        <dbReference type="ARBA" id="ARBA00022475"/>
    </source>
</evidence>